<proteinExistence type="predicted"/>
<organism evidence="2">
    <name type="scientific">Zea mays</name>
    <name type="common">Maize</name>
    <dbReference type="NCBI Taxonomy" id="4577"/>
    <lineage>
        <taxon>Eukaryota</taxon>
        <taxon>Viridiplantae</taxon>
        <taxon>Streptophyta</taxon>
        <taxon>Embryophyta</taxon>
        <taxon>Tracheophyta</taxon>
        <taxon>Spermatophyta</taxon>
        <taxon>Magnoliopsida</taxon>
        <taxon>Liliopsida</taxon>
        <taxon>Poales</taxon>
        <taxon>Poaceae</taxon>
        <taxon>PACMAD clade</taxon>
        <taxon>Panicoideae</taxon>
        <taxon>Andropogonodae</taxon>
        <taxon>Andropogoneae</taxon>
        <taxon>Tripsacinae</taxon>
        <taxon>Zea</taxon>
    </lineage>
</organism>
<gene>
    <name evidence="2" type="ORF">ZEAMMB73_Zm00001d041586</name>
</gene>
<dbReference type="Proteomes" id="UP000007305">
    <property type="component" value="Chromosome 3"/>
</dbReference>
<dbReference type="AlphaFoldDB" id="A0A1D6MX10"/>
<evidence type="ECO:0000313" key="3">
    <source>
        <dbReference type="EnsemblPlants" id="Zm00001eb136810_P001"/>
    </source>
</evidence>
<dbReference type="EnsemblPlants" id="Zm00001eb136810_T001">
    <property type="protein sequence ID" value="Zm00001eb136810_P001"/>
    <property type="gene ID" value="Zm00001eb136810"/>
</dbReference>
<feature type="compositionally biased region" description="Low complexity" evidence="1">
    <location>
        <begin position="150"/>
        <end position="167"/>
    </location>
</feature>
<accession>A0A1D6MX10</accession>
<reference evidence="3" key="3">
    <citation type="submission" date="2021-05" db="UniProtKB">
        <authorList>
            <consortium name="EnsemblPlants"/>
        </authorList>
    </citation>
    <scope>IDENTIFICATION</scope>
    <source>
        <strain evidence="3">cv. B73</strain>
    </source>
</reference>
<reference evidence="3" key="2">
    <citation type="submission" date="2019-07" db="EMBL/GenBank/DDBJ databases">
        <authorList>
            <person name="Seetharam A."/>
            <person name="Woodhouse M."/>
            <person name="Cannon E."/>
        </authorList>
    </citation>
    <scope>NUCLEOTIDE SEQUENCE [LARGE SCALE GENOMIC DNA]</scope>
    <source>
        <strain evidence="3">cv. B73</strain>
    </source>
</reference>
<reference evidence="2 4" key="1">
    <citation type="submission" date="2015-12" db="EMBL/GenBank/DDBJ databases">
        <title>Update maize B73 reference genome by single molecule sequencing technologies.</title>
        <authorList>
            <consortium name="Maize Genome Sequencing Project"/>
            <person name="Ware D."/>
        </authorList>
    </citation>
    <scope>NUCLEOTIDE SEQUENCE [LARGE SCALE GENOMIC DNA]</scope>
    <source>
        <strain evidence="4">cv. B73</strain>
        <tissue evidence="2">Seedling</tissue>
    </source>
</reference>
<feature type="region of interest" description="Disordered" evidence="1">
    <location>
        <begin position="66"/>
        <end position="95"/>
    </location>
</feature>
<feature type="region of interest" description="Disordered" evidence="1">
    <location>
        <begin position="1"/>
        <end position="27"/>
    </location>
</feature>
<feature type="compositionally biased region" description="Basic and acidic residues" evidence="1">
    <location>
        <begin position="248"/>
        <end position="258"/>
    </location>
</feature>
<feature type="region of interest" description="Disordered" evidence="1">
    <location>
        <begin position="133"/>
        <end position="201"/>
    </location>
</feature>
<dbReference type="EMBL" id="CM007649">
    <property type="protein sequence ID" value="ONM33292.1"/>
    <property type="molecule type" value="Genomic_DNA"/>
</dbReference>
<dbReference type="PaxDb" id="4577-AC206285.3_FGP005"/>
<protein>
    <submittedName>
        <fullName evidence="2 3">Uncharacterized protein</fullName>
    </submittedName>
</protein>
<keyword evidence="4" id="KW-1185">Reference proteome</keyword>
<evidence type="ECO:0000313" key="4">
    <source>
        <dbReference type="Proteomes" id="UP000007305"/>
    </source>
</evidence>
<feature type="region of interest" description="Disordered" evidence="1">
    <location>
        <begin position="231"/>
        <end position="258"/>
    </location>
</feature>
<evidence type="ECO:0000313" key="2">
    <source>
        <dbReference type="EMBL" id="ONM33292.1"/>
    </source>
</evidence>
<name>A0A1D6MX10_MAIZE</name>
<sequence length="309" mass="33573">MCSLAPRRAWATEVSTTPVRKRSRHHDASDYVVDTASSALRVRLHTELAAIQGIRKKAKLVALSAPPTEKKQHGPPAPRRSEAPSSSAASRHHDASDYVVDTASSALRVRLHTELAAIQGIRKKAKLVALSAPPTEKKQHGPPAPRRSEAPSSSAARRASPAPSKAAHVAAKQQQCQVTQRGAAKNDPIAPNNMQRAAEAPAAAKQQGLVVAWCSAQRPRTRSLRRFPTTIGDQRRSPADNPVAAKAEAPKKRLSKEELARAAAREESRRMLLEMEKAAPPDQTIYPEELGIISRDYSSMHAWNSEDLD</sequence>
<dbReference type="Gramene" id="Zm00001eb136810_T001">
    <property type="protein sequence ID" value="Zm00001eb136810_P001"/>
    <property type="gene ID" value="Zm00001eb136810"/>
</dbReference>
<evidence type="ECO:0000256" key="1">
    <source>
        <dbReference type="SAM" id="MobiDB-lite"/>
    </source>
</evidence>